<dbReference type="EC" id="2.7.13.3" evidence="3"/>
<evidence type="ECO:0000259" key="13">
    <source>
        <dbReference type="PROSITE" id="PS50885"/>
    </source>
</evidence>
<gene>
    <name evidence="14" type="ORF">ABXS69_01465</name>
</gene>
<evidence type="ECO:0000256" key="5">
    <source>
        <dbReference type="ARBA" id="ARBA00022679"/>
    </source>
</evidence>
<dbReference type="InterPro" id="IPR005467">
    <property type="entry name" value="His_kinase_dom"/>
</dbReference>
<proteinExistence type="predicted"/>
<reference evidence="14" key="1">
    <citation type="submission" date="2024-05" db="EMBL/GenBank/DDBJ databases">
        <title>Draft genome assemblies of 36 bacteria isolated from hibernating arctic ground squirrels.</title>
        <authorList>
            <person name="McKee H."/>
            <person name="Mullen L."/>
            <person name="Drown D.M."/>
            <person name="Duddleston K.N."/>
        </authorList>
    </citation>
    <scope>NUCLEOTIDE SEQUENCE</scope>
    <source>
        <strain evidence="14">AR004</strain>
    </source>
</reference>
<dbReference type="EMBL" id="CP159989">
    <property type="protein sequence ID" value="XCP82613.1"/>
    <property type="molecule type" value="Genomic_DNA"/>
</dbReference>
<dbReference type="InterPro" id="IPR050428">
    <property type="entry name" value="TCS_sensor_his_kinase"/>
</dbReference>
<evidence type="ECO:0000256" key="4">
    <source>
        <dbReference type="ARBA" id="ARBA00022553"/>
    </source>
</evidence>
<feature type="domain" description="Histidine kinase" evidence="12">
    <location>
        <begin position="299"/>
        <end position="555"/>
    </location>
</feature>
<dbReference type="Gene3D" id="1.10.287.130">
    <property type="match status" value="1"/>
</dbReference>
<dbReference type="SUPFAM" id="SSF47384">
    <property type="entry name" value="Homodimeric domain of signal transducing histidine kinase"/>
    <property type="match status" value="1"/>
</dbReference>
<dbReference type="InterPro" id="IPR003594">
    <property type="entry name" value="HATPase_dom"/>
</dbReference>
<keyword evidence="9" id="KW-0902">Two-component regulatory system</keyword>
<comment type="subcellular location">
    <subcellularLocation>
        <location evidence="2">Cell membrane</location>
    </subcellularLocation>
</comment>
<evidence type="ECO:0000256" key="3">
    <source>
        <dbReference type="ARBA" id="ARBA00012438"/>
    </source>
</evidence>
<keyword evidence="5" id="KW-0808">Transferase</keyword>
<evidence type="ECO:0000256" key="2">
    <source>
        <dbReference type="ARBA" id="ARBA00004236"/>
    </source>
</evidence>
<dbReference type="GO" id="GO:0000155">
    <property type="term" value="F:phosphorelay sensor kinase activity"/>
    <property type="evidence" value="ECO:0007669"/>
    <property type="project" value="InterPro"/>
</dbReference>
<dbReference type="CDD" id="cd00082">
    <property type="entry name" value="HisKA"/>
    <property type="match status" value="1"/>
</dbReference>
<comment type="catalytic activity">
    <reaction evidence="1">
        <text>ATP + protein L-histidine = ADP + protein N-phospho-L-histidine.</text>
        <dbReference type="EC" id="2.7.13.3"/>
    </reaction>
</comment>
<dbReference type="PROSITE" id="PS50109">
    <property type="entry name" value="HIS_KIN"/>
    <property type="match status" value="1"/>
</dbReference>
<dbReference type="SMART" id="SM00388">
    <property type="entry name" value="HisKA"/>
    <property type="match status" value="1"/>
</dbReference>
<keyword evidence="8" id="KW-1133">Transmembrane helix</keyword>
<name>A0AAU8N6J5_9ACTO</name>
<feature type="region of interest" description="Disordered" evidence="11">
    <location>
        <begin position="317"/>
        <end position="343"/>
    </location>
</feature>
<dbReference type="AlphaFoldDB" id="A0AAU8N6J5"/>
<dbReference type="PANTHER" id="PTHR45436:SF5">
    <property type="entry name" value="SENSOR HISTIDINE KINASE TRCS"/>
    <property type="match status" value="1"/>
</dbReference>
<sequence>MSRPRSLRARLVAGVLGIVLAMAAVIGAISTLSLRSGLIERLDSQVRAAASRVEYRRHGDVPEQALEVVTNEAEADVGTRSASPDDDDDHQVPKGLDAAGQRAGTLTVVIAGGQAGGRTPDPSRAITAGYIRDDGTYRALSAAEVSSLLDLEDIGTPVSVRIDSLGDYRVLVEHDSRTGDKVITGLSMKEDNDLVRGQILFLGLIALAGAAIAAFSGRALVRSSLAPLERVASTAQRAASLPLARGEVSIDERVDDTDLATSQEVSQVGGALNTLLGHVEAALAARQRSETQVRQFVADASHELRTPLASIRGYTELIRRGSGEREDPGETGAPGGASRAAGPLGLSEEASYALDRVYSESLRMTALVEDLLLLARLDSGRPVAREEVDLVGILVDAVADARAAGPDHEWSLDLAILNPPEGMSEDEAEDFEPTPAIVEGEEARLRQVIVNLLANARVHTPAGTRVTTTLERDGKRLVIRVADNGPGIEESMRDRVFVRFARGDASRERSTGSTGLGMSIALAIVSSHGGALTVESSTDEADHGTAVTVELPAADVE</sequence>
<dbReference type="InterPro" id="IPR036890">
    <property type="entry name" value="HATPase_C_sf"/>
</dbReference>
<dbReference type="InterPro" id="IPR036097">
    <property type="entry name" value="HisK_dim/P_sf"/>
</dbReference>
<dbReference type="InterPro" id="IPR003660">
    <property type="entry name" value="HAMP_dom"/>
</dbReference>
<evidence type="ECO:0000256" key="7">
    <source>
        <dbReference type="ARBA" id="ARBA00022777"/>
    </source>
</evidence>
<dbReference type="GO" id="GO:0005886">
    <property type="term" value="C:plasma membrane"/>
    <property type="evidence" value="ECO:0007669"/>
    <property type="project" value="UniProtKB-SubCell"/>
</dbReference>
<dbReference type="Pfam" id="PF02518">
    <property type="entry name" value="HATPase_c"/>
    <property type="match status" value="1"/>
</dbReference>
<dbReference type="SMART" id="SM00387">
    <property type="entry name" value="HATPase_c"/>
    <property type="match status" value="1"/>
</dbReference>
<protein>
    <recommendedName>
        <fullName evidence="3">histidine kinase</fullName>
        <ecNumber evidence="3">2.7.13.3</ecNumber>
    </recommendedName>
</protein>
<dbReference type="SMART" id="SM00304">
    <property type="entry name" value="HAMP"/>
    <property type="match status" value="1"/>
</dbReference>
<keyword evidence="4" id="KW-0597">Phosphoprotein</keyword>
<dbReference type="InterPro" id="IPR004358">
    <property type="entry name" value="Sig_transdc_His_kin-like_C"/>
</dbReference>
<feature type="compositionally biased region" description="Basic and acidic residues" evidence="11">
    <location>
        <begin position="317"/>
        <end position="328"/>
    </location>
</feature>
<evidence type="ECO:0000256" key="6">
    <source>
        <dbReference type="ARBA" id="ARBA00022692"/>
    </source>
</evidence>
<dbReference type="PANTHER" id="PTHR45436">
    <property type="entry name" value="SENSOR HISTIDINE KINASE YKOH"/>
    <property type="match status" value="1"/>
</dbReference>
<dbReference type="PRINTS" id="PR00344">
    <property type="entry name" value="BCTRLSENSOR"/>
</dbReference>
<evidence type="ECO:0000256" key="1">
    <source>
        <dbReference type="ARBA" id="ARBA00000085"/>
    </source>
</evidence>
<feature type="region of interest" description="Disordered" evidence="11">
    <location>
        <begin position="73"/>
        <end position="97"/>
    </location>
</feature>
<dbReference type="InterPro" id="IPR003661">
    <property type="entry name" value="HisK_dim/P_dom"/>
</dbReference>
<dbReference type="PROSITE" id="PS50885">
    <property type="entry name" value="HAMP"/>
    <property type="match status" value="1"/>
</dbReference>
<evidence type="ECO:0000256" key="11">
    <source>
        <dbReference type="SAM" id="MobiDB-lite"/>
    </source>
</evidence>
<dbReference type="CDD" id="cd00075">
    <property type="entry name" value="HATPase"/>
    <property type="match status" value="1"/>
</dbReference>
<evidence type="ECO:0000256" key="8">
    <source>
        <dbReference type="ARBA" id="ARBA00022989"/>
    </source>
</evidence>
<evidence type="ECO:0000259" key="12">
    <source>
        <dbReference type="PROSITE" id="PS50109"/>
    </source>
</evidence>
<dbReference type="Gene3D" id="3.30.565.10">
    <property type="entry name" value="Histidine kinase-like ATPase, C-terminal domain"/>
    <property type="match status" value="1"/>
</dbReference>
<dbReference type="SUPFAM" id="SSF55874">
    <property type="entry name" value="ATPase domain of HSP90 chaperone/DNA topoisomerase II/histidine kinase"/>
    <property type="match status" value="1"/>
</dbReference>
<keyword evidence="7 14" id="KW-0418">Kinase</keyword>
<keyword evidence="10" id="KW-0472">Membrane</keyword>
<evidence type="ECO:0000313" key="14">
    <source>
        <dbReference type="EMBL" id="XCP82613.1"/>
    </source>
</evidence>
<keyword evidence="6" id="KW-0812">Transmembrane</keyword>
<accession>A0AAU8N6J5</accession>
<dbReference type="Pfam" id="PF00512">
    <property type="entry name" value="HisKA"/>
    <property type="match status" value="1"/>
</dbReference>
<evidence type="ECO:0000256" key="9">
    <source>
        <dbReference type="ARBA" id="ARBA00023012"/>
    </source>
</evidence>
<evidence type="ECO:0000256" key="10">
    <source>
        <dbReference type="ARBA" id="ARBA00023136"/>
    </source>
</evidence>
<feature type="domain" description="HAMP" evidence="13">
    <location>
        <begin position="222"/>
        <end position="284"/>
    </location>
</feature>
<organism evidence="14">
    <name type="scientific">Actinomyces timonensis</name>
    <dbReference type="NCBI Taxonomy" id="1288391"/>
    <lineage>
        <taxon>Bacteria</taxon>
        <taxon>Bacillati</taxon>
        <taxon>Actinomycetota</taxon>
        <taxon>Actinomycetes</taxon>
        <taxon>Actinomycetales</taxon>
        <taxon>Actinomycetaceae</taxon>
        <taxon>Actinomyces</taxon>
    </lineage>
</organism>
<dbReference type="RefSeq" id="WP_366180851.1">
    <property type="nucleotide sequence ID" value="NZ_CP159989.1"/>
</dbReference>